<dbReference type="GO" id="GO:0003676">
    <property type="term" value="F:nucleic acid binding"/>
    <property type="evidence" value="ECO:0007669"/>
    <property type="project" value="InterPro"/>
</dbReference>
<name>A0AAP0ECH9_9MAGN</name>
<evidence type="ECO:0000313" key="2">
    <source>
        <dbReference type="Proteomes" id="UP001419268"/>
    </source>
</evidence>
<organism evidence="1 2">
    <name type="scientific">Stephania cephalantha</name>
    <dbReference type="NCBI Taxonomy" id="152367"/>
    <lineage>
        <taxon>Eukaryota</taxon>
        <taxon>Viridiplantae</taxon>
        <taxon>Streptophyta</taxon>
        <taxon>Embryophyta</taxon>
        <taxon>Tracheophyta</taxon>
        <taxon>Spermatophyta</taxon>
        <taxon>Magnoliopsida</taxon>
        <taxon>Ranunculales</taxon>
        <taxon>Menispermaceae</taxon>
        <taxon>Menispermoideae</taxon>
        <taxon>Cissampelideae</taxon>
        <taxon>Stephania</taxon>
    </lineage>
</organism>
<dbReference type="EMBL" id="JBBNAG010000012">
    <property type="protein sequence ID" value="KAK9089032.1"/>
    <property type="molecule type" value="Genomic_DNA"/>
</dbReference>
<dbReference type="InterPro" id="IPR012677">
    <property type="entry name" value="Nucleotide-bd_a/b_plait_sf"/>
</dbReference>
<protein>
    <submittedName>
        <fullName evidence="1">Uncharacterized protein</fullName>
    </submittedName>
</protein>
<dbReference type="AlphaFoldDB" id="A0AAP0ECH9"/>
<gene>
    <name evidence="1" type="ORF">Scep_028114</name>
</gene>
<dbReference type="SUPFAM" id="SSF54928">
    <property type="entry name" value="RNA-binding domain, RBD"/>
    <property type="match status" value="1"/>
</dbReference>
<keyword evidence="2" id="KW-1185">Reference proteome</keyword>
<proteinExistence type="predicted"/>
<dbReference type="InterPro" id="IPR035979">
    <property type="entry name" value="RBD_domain_sf"/>
</dbReference>
<evidence type="ECO:0000313" key="1">
    <source>
        <dbReference type="EMBL" id="KAK9089032.1"/>
    </source>
</evidence>
<accession>A0AAP0ECH9</accession>
<sequence>MEGKKWNEKKKYHHDSIKVAIRNNIDRRRHCINEINRNGDTAQMFKNRCVTSVRVVRHLSKKAMSNRLTWSWKLLTIPLRFGNTESAMKAQHALHGRWFAGKMITATYKYTAHHPPTGPVVLGRLLTPETVDTSFRTLTRHIEVHRSSSTGRSGVVRAYKYHIVSKLIVLIHSYLLKVREDSDTFTKNGTPIGVKKDRRKEVIAIGIVALVFGESGTNRTSKSFALPYHFQNLSNHFRPARPTLIGNMMRTLADG</sequence>
<comment type="caution">
    <text evidence="1">The sequence shown here is derived from an EMBL/GenBank/DDBJ whole genome shotgun (WGS) entry which is preliminary data.</text>
</comment>
<dbReference type="Gene3D" id="3.30.70.330">
    <property type="match status" value="1"/>
</dbReference>
<reference evidence="1 2" key="1">
    <citation type="submission" date="2024-01" db="EMBL/GenBank/DDBJ databases">
        <title>Genome assemblies of Stephania.</title>
        <authorList>
            <person name="Yang L."/>
        </authorList>
    </citation>
    <scope>NUCLEOTIDE SEQUENCE [LARGE SCALE GENOMIC DNA]</scope>
    <source>
        <strain evidence="1">JXDWG</strain>
        <tissue evidence="1">Leaf</tissue>
    </source>
</reference>
<dbReference type="Proteomes" id="UP001419268">
    <property type="component" value="Unassembled WGS sequence"/>
</dbReference>